<organism evidence="1 2">
    <name type="scientific">Giardia intestinalis</name>
    <name type="common">Giardia lamblia</name>
    <dbReference type="NCBI Taxonomy" id="5741"/>
    <lineage>
        <taxon>Eukaryota</taxon>
        <taxon>Metamonada</taxon>
        <taxon>Diplomonadida</taxon>
        <taxon>Hexamitidae</taxon>
        <taxon>Giardiinae</taxon>
        <taxon>Giardia</taxon>
    </lineage>
</organism>
<proteinExistence type="predicted"/>
<dbReference type="PROSITE" id="PS51257">
    <property type="entry name" value="PROKAR_LIPOPROTEIN"/>
    <property type="match status" value="1"/>
</dbReference>
<reference evidence="2" key="1">
    <citation type="submission" date="2012-02" db="EMBL/GenBank/DDBJ databases">
        <title>Genome sequencing of Giardia lamblia Genotypes A2 and B isolates (DH and GS) and comparative analysis with the genomes of Genotypes A1 and E (WB and Pig).</title>
        <authorList>
            <person name="Adam R."/>
            <person name="Dahlstrom E."/>
            <person name="Martens C."/>
            <person name="Bruno D."/>
            <person name="Barbian K."/>
            <person name="Porcella S.F."/>
            <person name="Nash T."/>
        </authorList>
    </citation>
    <scope>NUCLEOTIDE SEQUENCE</scope>
    <source>
        <strain evidence="2">GS</strain>
    </source>
</reference>
<dbReference type="VEuPathDB" id="GiardiaDB:QR46_3887"/>
<evidence type="ECO:0000313" key="1">
    <source>
        <dbReference type="EMBL" id="ESU44708.1"/>
    </source>
</evidence>
<evidence type="ECO:0000313" key="2">
    <source>
        <dbReference type="Proteomes" id="UP000018040"/>
    </source>
</evidence>
<name>V6U0K9_GIAIN</name>
<gene>
    <name evidence="1" type="ORF">GSB_151451</name>
</gene>
<dbReference type="Proteomes" id="UP000018040">
    <property type="component" value="Unassembled WGS sequence"/>
</dbReference>
<protein>
    <submittedName>
        <fullName evidence="1">ATPase involved in DNA repair/chromosome segregation</fullName>
    </submittedName>
</protein>
<comment type="caution">
    <text evidence="1">The sequence shown here is derived from an EMBL/GenBank/DDBJ whole genome shotgun (WGS) entry which is preliminary data.</text>
</comment>
<accession>V6U0K9</accession>
<dbReference type="AlphaFoldDB" id="V6U0K9"/>
<reference evidence="1 2" key="2">
    <citation type="journal article" date="2013" name="Genome Biol. Evol.">
        <title>Genome sequencing of Giardia lamblia genotypes A2 and B isolates (DH and GS) and comparative analysis with the genomes of genotypes A1 and E (WB and Pig).</title>
        <authorList>
            <person name="Adam R.D."/>
            <person name="Dahlstrom E.W."/>
            <person name="Martens C.A."/>
            <person name="Bruno D.P."/>
            <person name="Barbian K.D."/>
            <person name="Ricklefs S.M."/>
            <person name="Hernandez M.M."/>
            <person name="Narla N.P."/>
            <person name="Patel R.B."/>
            <person name="Porcella S.F."/>
            <person name="Nash T.E."/>
        </authorList>
    </citation>
    <scope>NUCLEOTIDE SEQUENCE [LARGE SCALE GENOMIC DNA]</scope>
    <source>
        <strain evidence="1 2">GS</strain>
    </source>
</reference>
<dbReference type="EMBL" id="AHHH01000017">
    <property type="protein sequence ID" value="ESU44708.1"/>
    <property type="molecule type" value="Genomic_DNA"/>
</dbReference>
<sequence>MHIVFFRVKETKSRLALILISTISCSIMISGRDVNCLTTKLCIKSKQRLLAFNVDHPIGMALDTRSVSLLTLLPEHLSSSIRHSSVHFLNPQYFITQSPNNKSMNY</sequence>